<keyword evidence="1" id="KW-1133">Transmembrane helix</keyword>
<evidence type="ECO:0000256" key="1">
    <source>
        <dbReference type="SAM" id="Phobius"/>
    </source>
</evidence>
<feature type="transmembrane region" description="Helical" evidence="1">
    <location>
        <begin position="87"/>
        <end position="108"/>
    </location>
</feature>
<evidence type="ECO:0008006" key="4">
    <source>
        <dbReference type="Google" id="ProtNLM"/>
    </source>
</evidence>
<feature type="transmembrane region" description="Helical" evidence="1">
    <location>
        <begin position="128"/>
        <end position="149"/>
    </location>
</feature>
<keyword evidence="1" id="KW-0812">Transmembrane</keyword>
<comment type="caution">
    <text evidence="2">The sequence shown here is derived from an EMBL/GenBank/DDBJ whole genome shotgun (WGS) entry which is preliminary data.</text>
</comment>
<dbReference type="EMBL" id="JBHSJB010000027">
    <property type="protein sequence ID" value="MFC5057360.1"/>
    <property type="molecule type" value="Genomic_DNA"/>
</dbReference>
<dbReference type="Proteomes" id="UP001595833">
    <property type="component" value="Unassembled WGS sequence"/>
</dbReference>
<keyword evidence="1" id="KW-0472">Membrane</keyword>
<keyword evidence="3" id="KW-1185">Reference proteome</keyword>
<sequence length="157" mass="16584">MEPSRQPAHHPHVTAVVVLIAWWGFGNLYEAVVLMPWVWRLPPGSVPDEFAVGSPVFYFVPAVVALLVLLWALVVRTHRGGAGSRRAVLRAAVLVTIAAAGTGVLVGVVNPTLRDPAASVADVRSAVVVWEIGNAVRLALAVAAAVSLLRRPDDHAG</sequence>
<protein>
    <recommendedName>
        <fullName evidence="4">DUF4149 domain-containing protein</fullName>
    </recommendedName>
</protein>
<name>A0ABV9Y3Z5_9PSEU</name>
<proteinExistence type="predicted"/>
<gene>
    <name evidence="2" type="ORF">ACFPFM_26910</name>
</gene>
<organism evidence="2 3">
    <name type="scientific">Saccharothrix xinjiangensis</name>
    <dbReference type="NCBI Taxonomy" id="204798"/>
    <lineage>
        <taxon>Bacteria</taxon>
        <taxon>Bacillati</taxon>
        <taxon>Actinomycetota</taxon>
        <taxon>Actinomycetes</taxon>
        <taxon>Pseudonocardiales</taxon>
        <taxon>Pseudonocardiaceae</taxon>
        <taxon>Saccharothrix</taxon>
    </lineage>
</organism>
<dbReference type="RefSeq" id="WP_344037113.1">
    <property type="nucleotide sequence ID" value="NZ_BAAAKE010000006.1"/>
</dbReference>
<evidence type="ECO:0000313" key="2">
    <source>
        <dbReference type="EMBL" id="MFC5057360.1"/>
    </source>
</evidence>
<accession>A0ABV9Y3Z5</accession>
<reference evidence="3" key="1">
    <citation type="journal article" date="2019" name="Int. J. Syst. Evol. Microbiol.">
        <title>The Global Catalogue of Microorganisms (GCM) 10K type strain sequencing project: providing services to taxonomists for standard genome sequencing and annotation.</title>
        <authorList>
            <consortium name="The Broad Institute Genomics Platform"/>
            <consortium name="The Broad Institute Genome Sequencing Center for Infectious Disease"/>
            <person name="Wu L."/>
            <person name="Ma J."/>
        </authorList>
    </citation>
    <scope>NUCLEOTIDE SEQUENCE [LARGE SCALE GENOMIC DNA]</scope>
    <source>
        <strain evidence="3">KCTC 12848</strain>
    </source>
</reference>
<evidence type="ECO:0000313" key="3">
    <source>
        <dbReference type="Proteomes" id="UP001595833"/>
    </source>
</evidence>
<feature type="transmembrane region" description="Helical" evidence="1">
    <location>
        <begin position="56"/>
        <end position="75"/>
    </location>
</feature>
<feature type="transmembrane region" description="Helical" evidence="1">
    <location>
        <begin position="12"/>
        <end position="36"/>
    </location>
</feature>